<feature type="non-terminal residue" evidence="2">
    <location>
        <position position="1"/>
    </location>
</feature>
<organism evidence="2 3">
    <name type="scientific">Aduncisulcus paluster</name>
    <dbReference type="NCBI Taxonomy" id="2918883"/>
    <lineage>
        <taxon>Eukaryota</taxon>
        <taxon>Metamonada</taxon>
        <taxon>Carpediemonas-like organisms</taxon>
        <taxon>Aduncisulcus</taxon>
    </lineage>
</organism>
<feature type="region of interest" description="Disordered" evidence="1">
    <location>
        <begin position="1"/>
        <end position="90"/>
    </location>
</feature>
<evidence type="ECO:0000256" key="1">
    <source>
        <dbReference type="SAM" id="MobiDB-lite"/>
    </source>
</evidence>
<protein>
    <submittedName>
        <fullName evidence="2">Uncharacterized protein</fullName>
    </submittedName>
</protein>
<name>A0ABQ5KEB7_9EUKA</name>
<feature type="non-terminal residue" evidence="2">
    <location>
        <position position="181"/>
    </location>
</feature>
<keyword evidence="3" id="KW-1185">Reference proteome</keyword>
<evidence type="ECO:0000313" key="2">
    <source>
        <dbReference type="EMBL" id="GKT30246.1"/>
    </source>
</evidence>
<feature type="compositionally biased region" description="Low complexity" evidence="1">
    <location>
        <begin position="49"/>
        <end position="58"/>
    </location>
</feature>
<feature type="compositionally biased region" description="Basic residues" evidence="1">
    <location>
        <begin position="79"/>
        <end position="90"/>
    </location>
</feature>
<sequence length="181" mass="21000">RMRRDMMERGNIQRRHGRREEKEGENEGDGITRTMIVDGDKKRSDSETESGSYTEESGSGSGNNNVDGATLVINSGFPMKKKKRRKKKIKIQPKFKYHGADLIKKKPKFSSLRQYSKDERQLFLSLMDDGAHFARFTTDDKFMSIVQSMKEKTQVRGDRTLFDLVVSAKHTQKMIYYVYLT</sequence>
<dbReference type="Proteomes" id="UP001057375">
    <property type="component" value="Unassembled WGS sequence"/>
</dbReference>
<comment type="caution">
    <text evidence="2">The sequence shown here is derived from an EMBL/GenBank/DDBJ whole genome shotgun (WGS) entry which is preliminary data.</text>
</comment>
<dbReference type="EMBL" id="BQXS01001193">
    <property type="protein sequence ID" value="GKT30246.1"/>
    <property type="molecule type" value="Genomic_DNA"/>
</dbReference>
<accession>A0ABQ5KEB7</accession>
<evidence type="ECO:0000313" key="3">
    <source>
        <dbReference type="Proteomes" id="UP001057375"/>
    </source>
</evidence>
<proteinExistence type="predicted"/>
<gene>
    <name evidence="2" type="ORF">ADUPG1_001445</name>
</gene>
<reference evidence="2" key="1">
    <citation type="submission" date="2022-03" db="EMBL/GenBank/DDBJ databases">
        <title>Draft genome sequence of Aduncisulcus paluster, a free-living microaerophilic Fornicata.</title>
        <authorList>
            <person name="Yuyama I."/>
            <person name="Kume K."/>
            <person name="Tamura T."/>
            <person name="Inagaki Y."/>
            <person name="Hashimoto T."/>
        </authorList>
    </citation>
    <scope>NUCLEOTIDE SEQUENCE</scope>
    <source>
        <strain evidence="2">NY0171</strain>
    </source>
</reference>